<dbReference type="PANTHER" id="PTHR14949">
    <property type="entry name" value="EGF-LIKE-DOMAIN, MULTIPLE 7, 8"/>
    <property type="match status" value="1"/>
</dbReference>
<dbReference type="Pfam" id="PF00094">
    <property type="entry name" value="VWD"/>
    <property type="match status" value="1"/>
</dbReference>
<dbReference type="PROSITE" id="PS00022">
    <property type="entry name" value="EGF_1"/>
    <property type="match status" value="1"/>
</dbReference>
<feature type="chain" id="PRO_5046340483" description="VWFD domain-containing protein" evidence="4">
    <location>
        <begin position="17"/>
        <end position="1221"/>
    </location>
</feature>
<dbReference type="InterPro" id="IPR050969">
    <property type="entry name" value="Dev_Signal_Modulators"/>
</dbReference>
<evidence type="ECO:0000259" key="5">
    <source>
        <dbReference type="PROSITE" id="PS51233"/>
    </source>
</evidence>
<dbReference type="PROSITE" id="PS01186">
    <property type="entry name" value="EGF_2"/>
    <property type="match status" value="1"/>
</dbReference>
<keyword evidence="1 4" id="KW-0732">Signal</keyword>
<comment type="caution">
    <text evidence="6">The sequence shown here is derived from an EMBL/GenBank/DDBJ whole genome shotgun (WGS) entry which is preliminary data.</text>
</comment>
<dbReference type="InterPro" id="IPR058727">
    <property type="entry name" value="Helical_Vwde"/>
</dbReference>
<evidence type="ECO:0000256" key="3">
    <source>
        <dbReference type="SAM" id="Phobius"/>
    </source>
</evidence>
<evidence type="ECO:0000313" key="7">
    <source>
        <dbReference type="Proteomes" id="UP001217089"/>
    </source>
</evidence>
<dbReference type="InterPro" id="IPR000742">
    <property type="entry name" value="EGF"/>
</dbReference>
<feature type="domain" description="VWFD" evidence="5">
    <location>
        <begin position="426"/>
        <end position="609"/>
    </location>
</feature>
<proteinExistence type="predicted"/>
<accession>A0ABQ9F5A2</accession>
<dbReference type="InterPro" id="IPR001846">
    <property type="entry name" value="VWF_type-D"/>
</dbReference>
<evidence type="ECO:0000313" key="6">
    <source>
        <dbReference type="EMBL" id="KAJ8310740.1"/>
    </source>
</evidence>
<dbReference type="Proteomes" id="UP001217089">
    <property type="component" value="Unassembled WGS sequence"/>
</dbReference>
<reference evidence="6 7" key="1">
    <citation type="submission" date="2022-12" db="EMBL/GenBank/DDBJ databases">
        <title>Chromosome-level genome of Tegillarca granosa.</title>
        <authorList>
            <person name="Kim J."/>
        </authorList>
    </citation>
    <scope>NUCLEOTIDE SEQUENCE [LARGE SCALE GENOMIC DNA]</scope>
    <source>
        <strain evidence="6">Teg-2019</strain>
        <tissue evidence="6">Adductor muscle</tissue>
    </source>
</reference>
<dbReference type="PANTHER" id="PTHR14949:SF54">
    <property type="entry name" value="VWFD DOMAIN-CONTAINING PROTEIN"/>
    <property type="match status" value="1"/>
</dbReference>
<keyword evidence="3" id="KW-0472">Membrane</keyword>
<feature type="transmembrane region" description="Helical" evidence="3">
    <location>
        <begin position="1164"/>
        <end position="1189"/>
    </location>
</feature>
<dbReference type="PROSITE" id="PS51233">
    <property type="entry name" value="VWFD"/>
    <property type="match status" value="1"/>
</dbReference>
<keyword evidence="3" id="KW-1133">Transmembrane helix</keyword>
<keyword evidence="7" id="KW-1185">Reference proteome</keyword>
<gene>
    <name evidence="6" type="ORF">KUTeg_012605</name>
</gene>
<protein>
    <recommendedName>
        <fullName evidence="5">VWFD domain-containing protein</fullName>
    </recommendedName>
</protein>
<organism evidence="6 7">
    <name type="scientific">Tegillarca granosa</name>
    <name type="common">Malaysian cockle</name>
    <name type="synonym">Anadara granosa</name>
    <dbReference type="NCBI Taxonomy" id="220873"/>
    <lineage>
        <taxon>Eukaryota</taxon>
        <taxon>Metazoa</taxon>
        <taxon>Spiralia</taxon>
        <taxon>Lophotrochozoa</taxon>
        <taxon>Mollusca</taxon>
        <taxon>Bivalvia</taxon>
        <taxon>Autobranchia</taxon>
        <taxon>Pteriomorphia</taxon>
        <taxon>Arcoida</taxon>
        <taxon>Arcoidea</taxon>
        <taxon>Arcidae</taxon>
        <taxon>Tegillarca</taxon>
    </lineage>
</organism>
<feature type="signal peptide" evidence="4">
    <location>
        <begin position="1"/>
        <end position="16"/>
    </location>
</feature>
<evidence type="ECO:0000256" key="2">
    <source>
        <dbReference type="ARBA" id="ARBA00023157"/>
    </source>
</evidence>
<name>A0ABQ9F5A2_TEGGR</name>
<evidence type="ECO:0000256" key="4">
    <source>
        <dbReference type="SAM" id="SignalP"/>
    </source>
</evidence>
<keyword evidence="2" id="KW-1015">Disulfide bond</keyword>
<keyword evidence="3" id="KW-0812">Transmembrane</keyword>
<dbReference type="Pfam" id="PF26129">
    <property type="entry name" value="Vwde"/>
    <property type="match status" value="1"/>
</dbReference>
<dbReference type="EMBL" id="JARBDR010000640">
    <property type="protein sequence ID" value="KAJ8310740.1"/>
    <property type="molecule type" value="Genomic_DNA"/>
</dbReference>
<evidence type="ECO:0000256" key="1">
    <source>
        <dbReference type="ARBA" id="ARBA00022729"/>
    </source>
</evidence>
<dbReference type="Gene3D" id="2.60.120.260">
    <property type="entry name" value="Galactose-binding domain-like"/>
    <property type="match status" value="1"/>
</dbReference>
<sequence>MFRFLCLILALYRCTAQLQIQDECNRYTEIPEVHRRGKNYVRSADEPHVNDYYLEEKWYGKDGYDMLTEAPKTTTACGTISPIYFKGTIPKNVGETVTDTACAVGWLSNCMHKISVTVKRCSDTLNIYYLRSTPVVFSAYCFGRLDNGRDIAPSPDYVANSVSVLVDIEWDPSENSTSKENITFRKPQLVFKCTFFPIKDGLVYQVNWFVNNKFIMSKIAENKENFTSLTIREEQLKKKEIKKLGFVIKCSVKALADLNGLPGSAVHSAGFFAGIKVKTPKVILQRGEETTISLVSTVPFGCIYYSPAIHPCRAFIETYYTLGTSCSSAAFVKDPQGMLKKPANRCRVVIQVTKFNETENGEKRNWTQEFQWTISQTDNGVYKLQETYFKIKLRVSGADFDYLWSEYELDDIHVYVKDNTSSWQRKTCSAYCDPHMTTFDGTTYEMQKSGIYTFYKHKELPIEVQLETEKCVYGVPNAHCPCGVYIGSGADIFVISTCPNHTFFNFWHCGDGALQVYRDGDKKFQIFLPTGAIVTVTLSYGYHINVAINAAPRDLNNVLGLCGDLSGKRDDDFVVDGIDYGNITKCGRFECRNEFIDLYAIKPEDRFFPLISENTNLTENLKTYNFSTCFCPADVKPDSNVGKSECSSNLFTQCSSPKQKQRMILVKRTRKKRDVVDQLKKLQVHSLRISRALKRNKRSLVAQTISEEQARVICLAKFSKSNSFEYCQTNVPGIRNTKEVENCIFDLNVTGVTKWAEDALDAVTHQCIHEAEKNTTLQNTTIIEGGQSIADVIKEITCPNDCSDNGKCVNGTCHCKGGFGGSDCSFETLRPPVVHPDVGDNICDTADSTCDYVHIYGENFIDSPKLTCKNKVQKIGINGLTLNPSTVMKAQGEALSPFEVKCPTTGFRRRRETQNNSIVFFERHVISIANDGILFGIEKEIALIDLRCQVTSAVYNKYILKDGYCFIDGKCVQSGTHMEGDRREVCLPKNDTFKWTRIENVPPLVTEPCLMYRPLPDISKRSSTTLLSSLEETLNDFELVEGWYGTKGYNMPLTELTQSKSCGAMSGIWLQGALPARINETTFGLACVTGWVEGCVAEMSVKIKSCSPSLNVYYLKPSDVMYSAYCFDVSTISRRTVKTTMETTVETNTVESTKDSDDSHSNNVGIIIGSIVAAFIIIVCLVVAVVIMIRRKTKSYSFLQKHLLQHLHRECHKKKEDDLKS</sequence>